<keyword evidence="1" id="KW-1185">Reference proteome</keyword>
<protein>
    <submittedName>
        <fullName evidence="2">Uncharacterized protein</fullName>
    </submittedName>
</protein>
<evidence type="ECO:0000313" key="1">
    <source>
        <dbReference type="Proteomes" id="UP000887540"/>
    </source>
</evidence>
<accession>A0A914DSV4</accession>
<proteinExistence type="predicted"/>
<dbReference type="AlphaFoldDB" id="A0A914DSV4"/>
<organism evidence="1 2">
    <name type="scientific">Acrobeloides nanus</name>
    <dbReference type="NCBI Taxonomy" id="290746"/>
    <lineage>
        <taxon>Eukaryota</taxon>
        <taxon>Metazoa</taxon>
        <taxon>Ecdysozoa</taxon>
        <taxon>Nematoda</taxon>
        <taxon>Chromadorea</taxon>
        <taxon>Rhabditida</taxon>
        <taxon>Tylenchina</taxon>
        <taxon>Cephalobomorpha</taxon>
        <taxon>Cephaloboidea</taxon>
        <taxon>Cephalobidae</taxon>
        <taxon>Acrobeloides</taxon>
    </lineage>
</organism>
<name>A0A914DSV4_9BILA</name>
<dbReference type="WBParaSite" id="ACRNAN_scaffold3620.g31590.t1">
    <property type="protein sequence ID" value="ACRNAN_scaffold3620.g31590.t1"/>
    <property type="gene ID" value="ACRNAN_scaffold3620.g31590"/>
</dbReference>
<evidence type="ECO:0000313" key="2">
    <source>
        <dbReference type="WBParaSite" id="ACRNAN_scaffold3620.g31590.t1"/>
    </source>
</evidence>
<reference evidence="2" key="1">
    <citation type="submission" date="2022-11" db="UniProtKB">
        <authorList>
            <consortium name="WormBaseParasite"/>
        </authorList>
    </citation>
    <scope>IDENTIFICATION</scope>
</reference>
<dbReference type="Proteomes" id="UP000887540">
    <property type="component" value="Unplaced"/>
</dbReference>
<sequence length="317" mass="37814">MFNINNEALVQMNFHERNMVTTTPILEVKLLRDKITDYFNDCFSWGFSNWNITIMTENGEIFNTKNLDDAIHNLYASHFYDEENEKLANTSTSLKENFFNFFHSEVDANDTLNIAFIFNDIFYGWEYSEFLIFLANNQEILGDFIYQHQIFTKFFTISPYALERENNSMLVQIYERTENYFEGIQLFSEHVEYYFKKSFSTCNELKTNTYYHCTQRDVSSRENSCNAASINIYMLLNEYTSNDEFSEIKEVIKKLLENCPRKLKLAIFHLSATDWIDSPYLCYEYSVCLQMISNLTLDKFLYSHYKAAQNHYKIYFV</sequence>